<protein>
    <submittedName>
        <fullName evidence="1">Fertility inhibition FinO-like protein</fullName>
    </submittedName>
</protein>
<proteinExistence type="predicted"/>
<comment type="caution">
    <text evidence="1">The sequence shown here is derived from an EMBL/GenBank/DDBJ whole genome shotgun (WGS) entry which is preliminary data.</text>
</comment>
<reference evidence="1 2" key="1">
    <citation type="submission" date="2018-03" db="EMBL/GenBank/DDBJ databases">
        <title>The ancient ancestry and fast evolution of plastids.</title>
        <authorList>
            <person name="Moore K.R."/>
            <person name="Magnabosco C."/>
            <person name="Momper L."/>
            <person name="Gold D.A."/>
            <person name="Bosak T."/>
            <person name="Fournier G.P."/>
        </authorList>
    </citation>
    <scope>NUCLEOTIDE SEQUENCE [LARGE SCALE GENOMIC DNA]</scope>
    <source>
        <strain evidence="1 2">CCALA 037</strain>
    </source>
</reference>
<evidence type="ECO:0000313" key="2">
    <source>
        <dbReference type="Proteomes" id="UP000238937"/>
    </source>
</evidence>
<sequence length="98" mass="10730">MATTGKLELTIKISELPEVKTVENGLQYFELDCNGRIFAVTVKPKVWKKLTDAQANFPMWVAAITGQMGAMTPEGFVLDGANIQVFEKKPKVVEAAEG</sequence>
<dbReference type="OrthoDB" id="462798at2"/>
<accession>A0A2T1GKG5</accession>
<dbReference type="EMBL" id="PVWO01000040">
    <property type="protein sequence ID" value="PSB58302.1"/>
    <property type="molecule type" value="Genomic_DNA"/>
</dbReference>
<gene>
    <name evidence="1" type="ORF">C7B77_05185</name>
</gene>
<dbReference type="AlphaFoldDB" id="A0A2T1GKG5"/>
<dbReference type="RefSeq" id="WP_106300989.1">
    <property type="nucleotide sequence ID" value="NZ_PVWO01000040.1"/>
</dbReference>
<dbReference type="Proteomes" id="UP000238937">
    <property type="component" value="Unassembled WGS sequence"/>
</dbReference>
<organism evidence="1 2">
    <name type="scientific">Chamaesiphon polymorphus CCALA 037</name>
    <dbReference type="NCBI Taxonomy" id="2107692"/>
    <lineage>
        <taxon>Bacteria</taxon>
        <taxon>Bacillati</taxon>
        <taxon>Cyanobacteriota</taxon>
        <taxon>Cyanophyceae</taxon>
        <taxon>Gomontiellales</taxon>
        <taxon>Chamaesiphonaceae</taxon>
        <taxon>Chamaesiphon</taxon>
    </lineage>
</organism>
<evidence type="ECO:0000313" key="1">
    <source>
        <dbReference type="EMBL" id="PSB58302.1"/>
    </source>
</evidence>
<keyword evidence="2" id="KW-1185">Reference proteome</keyword>
<name>A0A2T1GKG5_9CYAN</name>